<dbReference type="InterPro" id="IPR020550">
    <property type="entry name" value="Inositol_monophosphatase_CS"/>
</dbReference>
<dbReference type="Pfam" id="PF00459">
    <property type="entry name" value="Inositol_P"/>
    <property type="match status" value="1"/>
</dbReference>
<dbReference type="CDD" id="cd01639">
    <property type="entry name" value="IMPase"/>
    <property type="match status" value="1"/>
</dbReference>
<dbReference type="EMBL" id="JACRTP010000001">
    <property type="protein sequence ID" value="MBC8627699.1"/>
    <property type="molecule type" value="Genomic_DNA"/>
</dbReference>
<protein>
    <recommendedName>
        <fullName evidence="5">Inositol-1-monophosphatase</fullName>
        <ecNumber evidence="5">3.1.3.25</ecNumber>
    </recommendedName>
</protein>
<accession>A0ABR7P8S4</accession>
<keyword evidence="4 5" id="KW-0460">Magnesium</keyword>
<dbReference type="InterPro" id="IPR033942">
    <property type="entry name" value="IMPase"/>
</dbReference>
<dbReference type="PANTHER" id="PTHR20854:SF4">
    <property type="entry name" value="INOSITOL-1-MONOPHOSPHATASE-RELATED"/>
    <property type="match status" value="1"/>
</dbReference>
<evidence type="ECO:0000313" key="6">
    <source>
        <dbReference type="EMBL" id="MBC8627699.1"/>
    </source>
</evidence>
<dbReference type="EC" id="3.1.3.25" evidence="5"/>
<evidence type="ECO:0000256" key="3">
    <source>
        <dbReference type="ARBA" id="ARBA00022723"/>
    </source>
</evidence>
<evidence type="ECO:0000256" key="4">
    <source>
        <dbReference type="ARBA" id="ARBA00022842"/>
    </source>
</evidence>
<dbReference type="InterPro" id="IPR000760">
    <property type="entry name" value="Inositol_monophosphatase-like"/>
</dbReference>
<keyword evidence="5" id="KW-0378">Hydrolase</keyword>
<organism evidence="6 7">
    <name type="scientific">Blautia stercoris</name>
    <dbReference type="NCBI Taxonomy" id="871664"/>
    <lineage>
        <taxon>Bacteria</taxon>
        <taxon>Bacillati</taxon>
        <taxon>Bacillota</taxon>
        <taxon>Clostridia</taxon>
        <taxon>Lachnospirales</taxon>
        <taxon>Lachnospiraceae</taxon>
        <taxon>Blautia</taxon>
    </lineage>
</organism>
<dbReference type="SUPFAM" id="SSF56655">
    <property type="entry name" value="Carbohydrate phosphatase"/>
    <property type="match status" value="1"/>
</dbReference>
<sequence>MEIEIQNIIKIVEDAAGILSQRDLIGDISVKGPADFVTEADKDIQQFIQAELLVQYPDIQFLGEEDSQKEVDFYGKMWVLDPVDGTTNLIHDYRSSAISLALFEAGKPVLGIIYQPYTKELFWAQKGKGAFLGTERISVSEAGSLSESIVNVGTSPYKKELADENFELIKKVFCKSQDIRRSGSAALDLAWIACGRSDAFFERNLKLWDFAAGWIIIEEAGGKIADFNGMEISPVIAADIVTGTPKVCEELLTLIKEN</sequence>
<dbReference type="PRINTS" id="PR00377">
    <property type="entry name" value="IMPHPHTASES"/>
</dbReference>
<comment type="similarity">
    <text evidence="5">Belongs to the inositol monophosphatase superfamily.</text>
</comment>
<evidence type="ECO:0000256" key="1">
    <source>
        <dbReference type="ARBA" id="ARBA00001033"/>
    </source>
</evidence>
<dbReference type="Gene3D" id="3.30.540.10">
    <property type="entry name" value="Fructose-1,6-Bisphosphatase, subunit A, domain 1"/>
    <property type="match status" value="1"/>
</dbReference>
<dbReference type="RefSeq" id="WP_117455260.1">
    <property type="nucleotide sequence ID" value="NZ_JACRTP010000001.1"/>
</dbReference>
<proteinExistence type="inferred from homology"/>
<dbReference type="PANTHER" id="PTHR20854">
    <property type="entry name" value="INOSITOL MONOPHOSPHATASE"/>
    <property type="match status" value="1"/>
</dbReference>
<comment type="cofactor">
    <cofactor evidence="2 5">
        <name>Mg(2+)</name>
        <dbReference type="ChEBI" id="CHEBI:18420"/>
    </cofactor>
</comment>
<name>A0ABR7P8S4_9FIRM</name>
<keyword evidence="3 5" id="KW-0479">Metal-binding</keyword>
<comment type="catalytic activity">
    <reaction evidence="1 5">
        <text>a myo-inositol phosphate + H2O = myo-inositol + phosphate</text>
        <dbReference type="Rhea" id="RHEA:24056"/>
        <dbReference type="ChEBI" id="CHEBI:15377"/>
        <dbReference type="ChEBI" id="CHEBI:17268"/>
        <dbReference type="ChEBI" id="CHEBI:43474"/>
        <dbReference type="ChEBI" id="CHEBI:84139"/>
        <dbReference type="EC" id="3.1.3.25"/>
    </reaction>
</comment>
<evidence type="ECO:0000313" key="7">
    <source>
        <dbReference type="Proteomes" id="UP000661649"/>
    </source>
</evidence>
<dbReference type="PROSITE" id="PS00630">
    <property type="entry name" value="IMP_2"/>
    <property type="match status" value="1"/>
</dbReference>
<dbReference type="Proteomes" id="UP000661649">
    <property type="component" value="Unassembled WGS sequence"/>
</dbReference>
<dbReference type="Gene3D" id="3.40.190.80">
    <property type="match status" value="1"/>
</dbReference>
<evidence type="ECO:0000256" key="5">
    <source>
        <dbReference type="RuleBase" id="RU364068"/>
    </source>
</evidence>
<gene>
    <name evidence="6" type="ORF">H8712_03515</name>
</gene>
<reference evidence="6 7" key="1">
    <citation type="submission" date="2020-08" db="EMBL/GenBank/DDBJ databases">
        <title>Genome public.</title>
        <authorList>
            <person name="Liu C."/>
            <person name="Sun Q."/>
        </authorList>
    </citation>
    <scope>NUCLEOTIDE SEQUENCE [LARGE SCALE GENOMIC DNA]</scope>
    <source>
        <strain evidence="6 7">3_YM_SP_D4_24.mj</strain>
    </source>
</reference>
<comment type="caution">
    <text evidence="6">The sequence shown here is derived from an EMBL/GenBank/DDBJ whole genome shotgun (WGS) entry which is preliminary data.</text>
</comment>
<keyword evidence="7" id="KW-1185">Reference proteome</keyword>
<evidence type="ECO:0000256" key="2">
    <source>
        <dbReference type="ARBA" id="ARBA00001946"/>
    </source>
</evidence>